<reference evidence="2 3" key="1">
    <citation type="submission" date="2005-09" db="EMBL/GenBank/DDBJ databases">
        <authorList>
            <person name="Woods D.E."/>
            <person name="Nierman W.C."/>
        </authorList>
    </citation>
    <scope>NUCLEOTIDE SEQUENCE [LARGE SCALE GENOMIC DNA]</scope>
    <source>
        <strain evidence="2 3">1710b</strain>
    </source>
</reference>
<feature type="compositionally biased region" description="Basic and acidic residues" evidence="1">
    <location>
        <begin position="293"/>
        <end position="310"/>
    </location>
</feature>
<feature type="region of interest" description="Disordered" evidence="1">
    <location>
        <begin position="1"/>
        <end position="51"/>
    </location>
</feature>
<evidence type="ECO:0000313" key="2">
    <source>
        <dbReference type="EMBL" id="ABA50046.1"/>
    </source>
</evidence>
<feature type="region of interest" description="Disordered" evidence="1">
    <location>
        <begin position="293"/>
        <end position="360"/>
    </location>
</feature>
<dbReference type="AlphaFoldDB" id="Q3JSB3"/>
<feature type="compositionally biased region" description="Low complexity" evidence="1">
    <location>
        <begin position="482"/>
        <end position="498"/>
    </location>
</feature>
<evidence type="ECO:0000313" key="3">
    <source>
        <dbReference type="Proteomes" id="UP000002700"/>
    </source>
</evidence>
<evidence type="ECO:0000256" key="1">
    <source>
        <dbReference type="SAM" id="MobiDB-lite"/>
    </source>
</evidence>
<dbReference type="HOGENOM" id="CLU_523447_0_0_4"/>
<organism evidence="2 3">
    <name type="scientific">Burkholderia pseudomallei (strain 1710b)</name>
    <dbReference type="NCBI Taxonomy" id="320372"/>
    <lineage>
        <taxon>Bacteria</taxon>
        <taxon>Pseudomonadati</taxon>
        <taxon>Pseudomonadota</taxon>
        <taxon>Betaproteobacteria</taxon>
        <taxon>Burkholderiales</taxon>
        <taxon>Burkholderiaceae</taxon>
        <taxon>Burkholderia</taxon>
        <taxon>pseudomallei group</taxon>
    </lineage>
</organism>
<sequence>MRRRLRREHGSRAKQRRAVRPDRYVDHLREQPAHPRSRLAGKPRLGRDERRAQCVTLGIARPRRPRRRRVGDLRARERLLGGERRAIAKGRRHVRPAGMDRTEIEGRGRAHARPPVRPHPGFRHAARRVGARLGRQPRRSPVRQRRLEPQHPHQQRGQVHEPDIPRMDPRRNVRLLEHGGPVRQQRGVERGPVLCERPAETRRRLSENQSESERRERERRAEHDGRLGDDHGRQPADLGRRGPLCVRAAFDRRRVVPFGHRPRERRAPGRQHREARRQFARLRQFHARRALRRHAEVEPRGGVHVHDGPLRRALGRNPSEVESHGRASRLRVLDPHGRVSRGRLSARERRQRHSGVQRDDLDADAVRERQSGRCRAGAAASVLDGARQARAAGRLGAALRRRRWNDRPDAGCRFAMGRSIHGGGGAPSAPTGLQTIPAALFMNASCRAAKHARRMRRRWPLRGAIDRKRARFRREDSSAGSATRPAAPRPIAAVPAPGRLHRSAHGAQRTAIAARRRPPR</sequence>
<feature type="compositionally biased region" description="Basic and acidic residues" evidence="1">
    <location>
        <begin position="98"/>
        <end position="108"/>
    </location>
</feature>
<dbReference type="Proteomes" id="UP000002700">
    <property type="component" value="Chromosome I"/>
</dbReference>
<feature type="compositionally biased region" description="Basic and acidic residues" evidence="1">
    <location>
        <begin position="197"/>
        <end position="240"/>
    </location>
</feature>
<feature type="compositionally biased region" description="Basic and acidic residues" evidence="1">
    <location>
        <begin position="19"/>
        <end position="33"/>
    </location>
</feature>
<dbReference type="KEGG" id="bpm:BURPS1710b_2145"/>
<feature type="compositionally biased region" description="Basic residues" evidence="1">
    <location>
        <begin position="1"/>
        <end position="18"/>
    </location>
</feature>
<proteinExistence type="predicted"/>
<dbReference type="EMBL" id="CP000124">
    <property type="protein sequence ID" value="ABA50046.1"/>
    <property type="molecule type" value="Genomic_DNA"/>
</dbReference>
<feature type="compositionally biased region" description="Basic and acidic residues" evidence="1">
    <location>
        <begin position="158"/>
        <end position="177"/>
    </location>
</feature>
<feature type="compositionally biased region" description="Basic and acidic residues" evidence="1">
    <location>
        <begin position="319"/>
        <end position="337"/>
    </location>
</feature>
<dbReference type="EnsemblBacteria" id="ABA50046">
    <property type="protein sequence ID" value="ABA50046"/>
    <property type="gene ID" value="BURPS1710b_2145"/>
</dbReference>
<feature type="region of interest" description="Disordered" evidence="1">
    <location>
        <begin position="470"/>
        <end position="520"/>
    </location>
</feature>
<feature type="region of interest" description="Disordered" evidence="1">
    <location>
        <begin position="90"/>
        <end position="240"/>
    </location>
</feature>
<feature type="compositionally biased region" description="Basic residues" evidence="1">
    <location>
        <begin position="109"/>
        <end position="144"/>
    </location>
</feature>
<gene>
    <name evidence="2" type="ordered locus">BURPS1710b_2145</name>
</gene>
<protein>
    <submittedName>
        <fullName evidence="2">Uncharacterized protein</fullName>
    </submittedName>
</protein>
<name>Q3JSB3_BURP1</name>
<accession>Q3JSB3</accession>